<name>A0A5P8PQK2_9CAUD</name>
<evidence type="ECO:0000313" key="2">
    <source>
        <dbReference type="EMBL" id="QFR59554.1"/>
    </source>
</evidence>
<proteinExistence type="predicted"/>
<dbReference type="Proteomes" id="UP000325999">
    <property type="component" value="Segment"/>
</dbReference>
<evidence type="ECO:0000256" key="1">
    <source>
        <dbReference type="SAM" id="MobiDB-lite"/>
    </source>
</evidence>
<protein>
    <submittedName>
        <fullName evidence="2">Uncharacterized protein</fullName>
    </submittedName>
</protein>
<feature type="compositionally biased region" description="Low complexity" evidence="1">
    <location>
        <begin position="96"/>
        <end position="106"/>
    </location>
</feature>
<accession>A0A5P8PQK2</accession>
<keyword evidence="3" id="KW-1185">Reference proteome</keyword>
<gene>
    <name evidence="2" type="ORF">phiXaf18_57</name>
</gene>
<sequence>MTSPNRRLSLEDVLDALFLRDDAPTPEMIVQACQAHAEFREEILEFAALQAAQAALPDVAESDLEVSDASVMRLRSHVLNLLYGAAHPRRCRRRPPGGAFVGRAAPPGGGPGD</sequence>
<organism evidence="2 3">
    <name type="scientific">Xanthomonas virus phiXaf18</name>
    <dbReference type="NCBI Taxonomy" id="2653651"/>
    <lineage>
        <taxon>Viruses</taxon>
        <taxon>Duplodnaviria</taxon>
        <taxon>Heunggongvirae</taxon>
        <taxon>Uroviricota</taxon>
        <taxon>Caudoviricetes</taxon>
        <taxon>Kantovirinae</taxon>
        <taxon>Beograduvirus</taxon>
        <taxon>Beograduvirus Xaf18</taxon>
    </lineage>
</organism>
<feature type="region of interest" description="Disordered" evidence="1">
    <location>
        <begin position="93"/>
        <end position="113"/>
    </location>
</feature>
<dbReference type="EMBL" id="MN461279">
    <property type="protein sequence ID" value="QFR59554.1"/>
    <property type="molecule type" value="Genomic_DNA"/>
</dbReference>
<evidence type="ECO:0000313" key="3">
    <source>
        <dbReference type="Proteomes" id="UP000325999"/>
    </source>
</evidence>
<reference evidence="2 3" key="1">
    <citation type="submission" date="2019-09" db="EMBL/GenBank/DDBJ databases">
        <title>Complete nucleotide sequence of Xanthomonas phage phiXaf18.</title>
        <authorList>
            <person name="Rios-Sandoval M."/>
            <person name="Quinones-Aguilar E.E."/>
            <person name="Solis-Sanchez G.A."/>
            <person name="Enriquez-Vara J.N."/>
            <person name="Rincon-Enriquez G."/>
        </authorList>
    </citation>
    <scope>NUCLEOTIDE SEQUENCE [LARGE SCALE GENOMIC DNA]</scope>
</reference>